<dbReference type="Proteomes" id="UP000548787">
    <property type="component" value="Unassembled WGS sequence"/>
</dbReference>
<sequence>MVTNNVRAGVILIGGLLGKYLLQDEFRETFDIDIMIRKVEDATGFRKVLDQFSIDEVTVVEIPPKEEIEFADVLRFSNLTVYIPTIEYFALTKLFSTRVKDEEDLQKTGILKQCNIIELLEMIDDYKAFVLNPKNRDYNFYNIDSYLKLNHIDRVSIIEK</sequence>
<comment type="caution">
    <text evidence="2">The sequence shown here is derived from an EMBL/GenBank/DDBJ whole genome shotgun (WGS) entry which is preliminary data.</text>
</comment>
<organism evidence="2 3">
    <name type="scientific">Listeria rustica</name>
    <dbReference type="NCBI Taxonomy" id="2713503"/>
    <lineage>
        <taxon>Bacteria</taxon>
        <taxon>Bacillati</taxon>
        <taxon>Bacillota</taxon>
        <taxon>Bacilli</taxon>
        <taxon>Bacillales</taxon>
        <taxon>Listeriaceae</taxon>
        <taxon>Listeria</taxon>
    </lineage>
</organism>
<gene>
    <name evidence="2" type="ORF">HPK16_12915</name>
</gene>
<dbReference type="InterPro" id="IPR045792">
    <property type="entry name" value="DUF6036"/>
</dbReference>
<reference evidence="2 3" key="1">
    <citation type="submission" date="2020-05" db="EMBL/GenBank/DDBJ databases">
        <authorList>
            <person name="Carlin C.R."/>
        </authorList>
    </citation>
    <scope>NUCLEOTIDE SEQUENCE [LARGE SCALE GENOMIC DNA]</scope>
    <source>
        <strain evidence="2 3">FSL W9-0585</strain>
    </source>
</reference>
<accession>A0A7W1T866</accession>
<reference evidence="2 3" key="2">
    <citation type="submission" date="2020-08" db="EMBL/GenBank/DDBJ databases">
        <title>Listeria ohnekaius sp. nov. and Listeria portnoyii sp. nov. isolated from non-agricultural and natural environments.</title>
        <authorList>
            <person name="Weller D."/>
            <person name="Belias A.M."/>
            <person name="Liao J."/>
            <person name="Guo S."/>
            <person name="Orsi R.H."/>
            <person name="Wiedmann M."/>
        </authorList>
    </citation>
    <scope>NUCLEOTIDE SEQUENCE [LARGE SCALE GENOMIC DNA]</scope>
    <source>
        <strain evidence="2 3">FSL W9-0585</strain>
    </source>
</reference>
<dbReference type="EMBL" id="JABJVM010000015">
    <property type="protein sequence ID" value="MBA3927245.1"/>
    <property type="molecule type" value="Genomic_DNA"/>
</dbReference>
<evidence type="ECO:0000259" key="1">
    <source>
        <dbReference type="Pfam" id="PF19502"/>
    </source>
</evidence>
<keyword evidence="3" id="KW-1185">Reference proteome</keyword>
<name>A0A7W1T866_9LIST</name>
<evidence type="ECO:0000313" key="2">
    <source>
        <dbReference type="EMBL" id="MBA3927245.1"/>
    </source>
</evidence>
<proteinExistence type="predicted"/>
<dbReference type="AlphaFoldDB" id="A0A7W1T866"/>
<protein>
    <recommendedName>
        <fullName evidence="1">DUF6036 domain-containing protein</fullName>
    </recommendedName>
</protein>
<evidence type="ECO:0000313" key="3">
    <source>
        <dbReference type="Proteomes" id="UP000548787"/>
    </source>
</evidence>
<feature type="domain" description="DUF6036" evidence="1">
    <location>
        <begin position="3"/>
        <end position="139"/>
    </location>
</feature>
<dbReference type="Pfam" id="PF19502">
    <property type="entry name" value="DUF6036"/>
    <property type="match status" value="1"/>
</dbReference>